<gene>
    <name evidence="2" type="ORF">GCM10017577_41730</name>
</gene>
<keyword evidence="3" id="KW-1185">Reference proteome</keyword>
<evidence type="ECO:0008006" key="4">
    <source>
        <dbReference type="Google" id="ProtNLM"/>
    </source>
</evidence>
<organism evidence="2 3">
    <name type="scientific">Pseudonocardia halophobica</name>
    <dbReference type="NCBI Taxonomy" id="29401"/>
    <lineage>
        <taxon>Bacteria</taxon>
        <taxon>Bacillati</taxon>
        <taxon>Actinomycetota</taxon>
        <taxon>Actinomycetes</taxon>
        <taxon>Pseudonocardiales</taxon>
        <taxon>Pseudonocardiaceae</taxon>
        <taxon>Pseudonocardia</taxon>
    </lineage>
</organism>
<evidence type="ECO:0000313" key="2">
    <source>
        <dbReference type="EMBL" id="GLL13030.1"/>
    </source>
</evidence>
<dbReference type="EMBL" id="BSFQ01000018">
    <property type="protein sequence ID" value="GLL13030.1"/>
    <property type="molecule type" value="Genomic_DNA"/>
</dbReference>
<feature type="region of interest" description="Disordered" evidence="1">
    <location>
        <begin position="153"/>
        <end position="198"/>
    </location>
</feature>
<accession>A0A9W6NX36</accession>
<evidence type="ECO:0000256" key="1">
    <source>
        <dbReference type="SAM" id="MobiDB-lite"/>
    </source>
</evidence>
<sequence length="295" mass="31256">MLLERLLDRLHRAVHARAVPAGLRDEDALAVRSGGTTHVDQGTGARSRAPWDVGEVTRPVLRGAPITGDNASMSPLPMPVRIAAGLAATAVEQVRELPRLVVEFPVTAVSQALQASMRVQQKVTELAIKGDKALGAFGQAPEAPAWATFDDEVDDTATNGHAPASPITPSTDLVPAPSTDVEPAVDPAVEPERADEPAAGRLEDRVEGDHLAQPGDTVAGAAIESIAEQTLGDEADTPPAVLPEYPGMNLHQLRGKLRKLDLAGLQALLIWETSHENRPPFVTMLSNRITTVREG</sequence>
<reference evidence="2" key="1">
    <citation type="journal article" date="2014" name="Int. J. Syst. Evol. Microbiol.">
        <title>Complete genome sequence of Corynebacterium casei LMG S-19264T (=DSM 44701T), isolated from a smear-ripened cheese.</title>
        <authorList>
            <consortium name="US DOE Joint Genome Institute (JGI-PGF)"/>
            <person name="Walter F."/>
            <person name="Albersmeier A."/>
            <person name="Kalinowski J."/>
            <person name="Ruckert C."/>
        </authorList>
    </citation>
    <scope>NUCLEOTIDE SEQUENCE</scope>
    <source>
        <strain evidence="2">VKM Ac-1069</strain>
    </source>
</reference>
<protein>
    <recommendedName>
        <fullName evidence="4">Lipid droplet-associated protein</fullName>
    </recommendedName>
</protein>
<dbReference type="NCBIfam" id="NF033649">
    <property type="entry name" value="LipDrop_Rv1109c"/>
    <property type="match status" value="1"/>
</dbReference>
<proteinExistence type="predicted"/>
<evidence type="ECO:0000313" key="3">
    <source>
        <dbReference type="Proteomes" id="UP001143463"/>
    </source>
</evidence>
<reference evidence="2" key="2">
    <citation type="submission" date="2023-01" db="EMBL/GenBank/DDBJ databases">
        <authorList>
            <person name="Sun Q."/>
            <person name="Evtushenko L."/>
        </authorList>
    </citation>
    <scope>NUCLEOTIDE SEQUENCE</scope>
    <source>
        <strain evidence="2">VKM Ac-1069</strain>
    </source>
</reference>
<comment type="caution">
    <text evidence="2">The sequence shown here is derived from an EMBL/GenBank/DDBJ whole genome shotgun (WGS) entry which is preliminary data.</text>
</comment>
<dbReference type="AlphaFoldDB" id="A0A9W6NX36"/>
<name>A0A9W6NX36_9PSEU</name>
<dbReference type="InterPro" id="IPR047728">
    <property type="entry name" value="LipDrop-assoc"/>
</dbReference>
<dbReference type="Proteomes" id="UP001143463">
    <property type="component" value="Unassembled WGS sequence"/>
</dbReference>